<dbReference type="Proteomes" id="UP000198211">
    <property type="component" value="Unassembled WGS sequence"/>
</dbReference>
<dbReference type="AlphaFoldDB" id="A0A225USR7"/>
<gene>
    <name evidence="1" type="ORF">PHMEG_00034347</name>
</gene>
<keyword evidence="2" id="KW-1185">Reference proteome</keyword>
<comment type="caution">
    <text evidence="1">The sequence shown here is derived from an EMBL/GenBank/DDBJ whole genome shotgun (WGS) entry which is preliminary data.</text>
</comment>
<organism evidence="1 2">
    <name type="scientific">Phytophthora megakarya</name>
    <dbReference type="NCBI Taxonomy" id="4795"/>
    <lineage>
        <taxon>Eukaryota</taxon>
        <taxon>Sar</taxon>
        <taxon>Stramenopiles</taxon>
        <taxon>Oomycota</taxon>
        <taxon>Peronosporomycetes</taxon>
        <taxon>Peronosporales</taxon>
        <taxon>Peronosporaceae</taxon>
        <taxon>Phytophthora</taxon>
    </lineage>
</organism>
<dbReference type="EMBL" id="NBNE01012710">
    <property type="protein sequence ID" value="OWY95606.1"/>
    <property type="molecule type" value="Genomic_DNA"/>
</dbReference>
<name>A0A225USR7_9STRA</name>
<evidence type="ECO:0000313" key="2">
    <source>
        <dbReference type="Proteomes" id="UP000198211"/>
    </source>
</evidence>
<sequence>MKFRHWTNFYEKFGFHFWIDHLSQERQGRIIGLFAGVCVREGHNVHGRGNKFQTFEGKMAAVAFAYKSVWNARLRYKNPEVELVALRYKRTNSSDGNSLLPRPCCMKCTFYFSNDNKREATSTHACLWGTDTVKLCNLDARTQSLFRCCFGPTKGIERDKERLSDITDPVRSLSAGTRAVNTVGYGLGLILDINKPHNDNSENGSG</sequence>
<evidence type="ECO:0000313" key="1">
    <source>
        <dbReference type="EMBL" id="OWY95606.1"/>
    </source>
</evidence>
<proteinExistence type="predicted"/>
<accession>A0A225USR7</accession>
<protein>
    <submittedName>
        <fullName evidence="1">Uncharacterized protein</fullName>
    </submittedName>
</protein>
<reference evidence="2" key="1">
    <citation type="submission" date="2017-03" db="EMBL/GenBank/DDBJ databases">
        <title>Phytopthora megakarya and P. palmivora, two closely related causual agents of cacao black pod achieved similar genome size and gene model numbers by different mechanisms.</title>
        <authorList>
            <person name="Ali S."/>
            <person name="Shao J."/>
            <person name="Larry D.J."/>
            <person name="Kronmiller B."/>
            <person name="Shen D."/>
            <person name="Strem M.D."/>
            <person name="Melnick R.L."/>
            <person name="Guiltinan M.J."/>
            <person name="Tyler B.M."/>
            <person name="Meinhardt L.W."/>
            <person name="Bailey B.A."/>
        </authorList>
    </citation>
    <scope>NUCLEOTIDE SEQUENCE [LARGE SCALE GENOMIC DNA]</scope>
    <source>
        <strain evidence="2">zdho120</strain>
    </source>
</reference>